<dbReference type="RefSeq" id="WP_129118483.1">
    <property type="nucleotide sequence ID" value="NZ_BSUI01000008.1"/>
</dbReference>
<dbReference type="InterPro" id="IPR051599">
    <property type="entry name" value="Cell_Envelope_Assoc"/>
</dbReference>
<dbReference type="Pfam" id="PF02698">
    <property type="entry name" value="DUF218"/>
    <property type="match status" value="1"/>
</dbReference>
<keyword evidence="1" id="KW-0472">Membrane</keyword>
<keyword evidence="1" id="KW-1133">Transmembrane helix</keyword>
<feature type="domain" description="DUF218" evidence="2">
    <location>
        <begin position="98"/>
        <end position="254"/>
    </location>
</feature>
<dbReference type="PANTHER" id="PTHR30336:SF4">
    <property type="entry name" value="ENVELOPE BIOGENESIS FACTOR ELYC"/>
    <property type="match status" value="1"/>
</dbReference>
<dbReference type="AlphaFoldDB" id="A0AAJ5F627"/>
<name>A0AAJ5F627_9DEIO</name>
<accession>A0AAJ5F627</accession>
<evidence type="ECO:0000313" key="5">
    <source>
        <dbReference type="Proteomes" id="UP000308000"/>
    </source>
</evidence>
<evidence type="ECO:0000313" key="3">
    <source>
        <dbReference type="EMBL" id="MBB5295915.1"/>
    </source>
</evidence>
<feature type="transmembrane region" description="Helical" evidence="1">
    <location>
        <begin position="9"/>
        <end position="31"/>
    </location>
</feature>
<dbReference type="GO" id="GO:0043164">
    <property type="term" value="P:Gram-negative-bacterium-type cell wall biogenesis"/>
    <property type="evidence" value="ECO:0007669"/>
    <property type="project" value="TreeGrafter"/>
</dbReference>
<keyword evidence="1" id="KW-0812">Transmembrane</keyword>
<reference evidence="3 6" key="2">
    <citation type="submission" date="2020-08" db="EMBL/GenBank/DDBJ databases">
        <title>Genomic Encyclopedia of Type Strains, Phase IV (KMG-IV): sequencing the most valuable type-strain genomes for metagenomic binning, comparative biology and taxonomic classification.</title>
        <authorList>
            <person name="Goeker M."/>
        </authorList>
    </citation>
    <scope>NUCLEOTIDE SEQUENCE [LARGE SCALE GENOMIC DNA]</scope>
    <source>
        <strain evidence="3 6">DSM 105434</strain>
    </source>
</reference>
<dbReference type="InterPro" id="IPR003848">
    <property type="entry name" value="DUF218"/>
</dbReference>
<comment type="caution">
    <text evidence="4">The sequence shown here is derived from an EMBL/GenBank/DDBJ whole genome shotgun (WGS) entry which is preliminary data.</text>
</comment>
<dbReference type="EMBL" id="JACHFV010000009">
    <property type="protein sequence ID" value="MBB5295915.1"/>
    <property type="molecule type" value="Genomic_DNA"/>
</dbReference>
<dbReference type="PANTHER" id="PTHR30336">
    <property type="entry name" value="INNER MEMBRANE PROTEIN, PROBABLE PERMEASE"/>
    <property type="match status" value="1"/>
</dbReference>
<dbReference type="EMBL" id="VBRC01000008">
    <property type="protein sequence ID" value="TLK25786.1"/>
    <property type="molecule type" value="Genomic_DNA"/>
</dbReference>
<feature type="transmembrane region" description="Helical" evidence="1">
    <location>
        <begin position="63"/>
        <end position="81"/>
    </location>
</feature>
<evidence type="ECO:0000259" key="2">
    <source>
        <dbReference type="Pfam" id="PF02698"/>
    </source>
</evidence>
<protein>
    <submittedName>
        <fullName evidence="3">Uncharacterized SAM-binding protein YcdF (DUF218 family)</fullName>
    </submittedName>
    <submittedName>
        <fullName evidence="4">YdcF family protein</fullName>
    </submittedName>
</protein>
<gene>
    <name evidence="4" type="ORF">FCS05_12125</name>
    <name evidence="3" type="ORF">HNQ10_002754</name>
</gene>
<sequence>MRTPESWPAVWRSVGAGVATGAALAILAAYLGEVRTTVPLLLALLLGGGVAGAFPLTRRVWQVGSGVLAVLLALCLLTPVLRAPLAALTLAQPPVQADAIVVLGGGVQCGARTLEASSLARLLRGLELWRAGYAPLLTVSEQSGLLGPANCVKLSELERAQIAALYPTGGPQVLTLRHVTTTRDEAARVRDLARARGWRRVLLVTSPSHSRRAARLFTAQGVNVVSVPAGETRFDAALPLPFDRLAALRVLLYEGLSRVKAGVGGTPER</sequence>
<dbReference type="GO" id="GO:0000270">
    <property type="term" value="P:peptidoglycan metabolic process"/>
    <property type="evidence" value="ECO:0007669"/>
    <property type="project" value="TreeGrafter"/>
</dbReference>
<organism evidence="4 5">
    <name type="scientific">Deinococcus metallilatus</name>
    <dbReference type="NCBI Taxonomy" id="1211322"/>
    <lineage>
        <taxon>Bacteria</taxon>
        <taxon>Thermotogati</taxon>
        <taxon>Deinococcota</taxon>
        <taxon>Deinococci</taxon>
        <taxon>Deinococcales</taxon>
        <taxon>Deinococcaceae</taxon>
        <taxon>Deinococcus</taxon>
    </lineage>
</organism>
<evidence type="ECO:0000313" key="4">
    <source>
        <dbReference type="EMBL" id="TLK25786.1"/>
    </source>
</evidence>
<proteinExistence type="predicted"/>
<reference evidence="4 5" key="1">
    <citation type="submission" date="2019-04" db="EMBL/GenBank/DDBJ databases">
        <title>Deinococcus metalilatus MA1002 mutant No.5.</title>
        <authorList>
            <person name="Park W."/>
            <person name="Park C."/>
        </authorList>
    </citation>
    <scope>NUCLEOTIDE SEQUENCE [LARGE SCALE GENOMIC DNA]</scope>
    <source>
        <strain evidence="4 5">MA1002-m5</strain>
    </source>
</reference>
<keyword evidence="6" id="KW-1185">Reference proteome</keyword>
<dbReference type="Proteomes" id="UP000308000">
    <property type="component" value="Unassembled WGS sequence"/>
</dbReference>
<evidence type="ECO:0000313" key="6">
    <source>
        <dbReference type="Proteomes" id="UP000536909"/>
    </source>
</evidence>
<dbReference type="Proteomes" id="UP000536909">
    <property type="component" value="Unassembled WGS sequence"/>
</dbReference>
<evidence type="ECO:0000256" key="1">
    <source>
        <dbReference type="SAM" id="Phobius"/>
    </source>
</evidence>
<dbReference type="CDD" id="cd06259">
    <property type="entry name" value="YdcF-like"/>
    <property type="match status" value="1"/>
</dbReference>
<dbReference type="GO" id="GO:0005886">
    <property type="term" value="C:plasma membrane"/>
    <property type="evidence" value="ECO:0007669"/>
    <property type="project" value="TreeGrafter"/>
</dbReference>
<feature type="transmembrane region" description="Helical" evidence="1">
    <location>
        <begin position="37"/>
        <end position="56"/>
    </location>
</feature>